<dbReference type="InterPro" id="IPR050300">
    <property type="entry name" value="GDXG_lipolytic_enzyme"/>
</dbReference>
<keyword evidence="5" id="KW-1185">Reference proteome</keyword>
<dbReference type="InterPro" id="IPR013094">
    <property type="entry name" value="AB_hydrolase_3"/>
</dbReference>
<name>A0ABV8DL77_9NOCA</name>
<dbReference type="InterPro" id="IPR002168">
    <property type="entry name" value="Lipase_GDXG_HIS_AS"/>
</dbReference>
<evidence type="ECO:0000313" key="4">
    <source>
        <dbReference type="EMBL" id="MFC3960795.1"/>
    </source>
</evidence>
<dbReference type="InterPro" id="IPR029058">
    <property type="entry name" value="AB_hydrolase_fold"/>
</dbReference>
<evidence type="ECO:0000259" key="3">
    <source>
        <dbReference type="Pfam" id="PF07859"/>
    </source>
</evidence>
<feature type="domain" description="Alpha/beta hydrolase fold-3" evidence="3">
    <location>
        <begin position="72"/>
        <end position="270"/>
    </location>
</feature>
<proteinExistence type="inferred from homology"/>
<dbReference type="RefSeq" id="WP_378610567.1">
    <property type="nucleotide sequence ID" value="NZ_JBHSAX010000003.1"/>
</dbReference>
<evidence type="ECO:0000256" key="1">
    <source>
        <dbReference type="ARBA" id="ARBA00010515"/>
    </source>
</evidence>
<protein>
    <submittedName>
        <fullName evidence="4">Alpha/beta hydrolase</fullName>
    </submittedName>
</protein>
<keyword evidence="2 4" id="KW-0378">Hydrolase</keyword>
<dbReference type="Pfam" id="PF07859">
    <property type="entry name" value="Abhydrolase_3"/>
    <property type="match status" value="1"/>
</dbReference>
<dbReference type="PANTHER" id="PTHR48081:SF8">
    <property type="entry name" value="ALPHA_BETA HYDROLASE FOLD-3 DOMAIN-CONTAINING PROTEIN-RELATED"/>
    <property type="match status" value="1"/>
</dbReference>
<evidence type="ECO:0000313" key="5">
    <source>
        <dbReference type="Proteomes" id="UP001595696"/>
    </source>
</evidence>
<comment type="caution">
    <text evidence="4">The sequence shown here is derived from an EMBL/GenBank/DDBJ whole genome shotgun (WGS) entry which is preliminary data.</text>
</comment>
<dbReference type="SUPFAM" id="SSF53474">
    <property type="entry name" value="alpha/beta-Hydrolases"/>
    <property type="match status" value="1"/>
</dbReference>
<dbReference type="Gene3D" id="3.40.50.1820">
    <property type="entry name" value="alpha/beta hydrolase"/>
    <property type="match status" value="1"/>
</dbReference>
<dbReference type="EMBL" id="JBHSAX010000003">
    <property type="protein sequence ID" value="MFC3960795.1"/>
    <property type="molecule type" value="Genomic_DNA"/>
</dbReference>
<organism evidence="4 5">
    <name type="scientific">Nocardia jiangsuensis</name>
    <dbReference type="NCBI Taxonomy" id="1691563"/>
    <lineage>
        <taxon>Bacteria</taxon>
        <taxon>Bacillati</taxon>
        <taxon>Actinomycetota</taxon>
        <taxon>Actinomycetes</taxon>
        <taxon>Mycobacteriales</taxon>
        <taxon>Nocardiaceae</taxon>
        <taxon>Nocardia</taxon>
    </lineage>
</organism>
<dbReference type="PROSITE" id="PS01173">
    <property type="entry name" value="LIPASE_GDXG_HIS"/>
    <property type="match status" value="1"/>
</dbReference>
<comment type="similarity">
    <text evidence="1">Belongs to the 'GDXG' lipolytic enzyme family.</text>
</comment>
<evidence type="ECO:0000256" key="2">
    <source>
        <dbReference type="ARBA" id="ARBA00022801"/>
    </source>
</evidence>
<dbReference type="PANTHER" id="PTHR48081">
    <property type="entry name" value="AB HYDROLASE SUPERFAMILY PROTEIN C4A8.06C"/>
    <property type="match status" value="1"/>
</dbReference>
<gene>
    <name evidence="4" type="ORF">ACFO0B_02190</name>
</gene>
<sequence length="296" mass="30616">MARTDPLARVEKMYVDGFPDATDASIEDLRASYDALLLQFPVPESATVTEGEVAGVPTVTVTAAGAATDRVLVWFHGGGYVLGSARAFAEMAHGLSRAAGVTVILPDYRRAPEHKHPAAVDDAVLVATAVLEQYGAVAFGGDSAGGGLAVATLVSLRDRGAPLPAAAVLISPLLDFSRSGASIQSNAATDIAVSNASITDLGAAYLQGQDERTPLASPLFAELHDLPPVLALVGSAEVLLDDSRRLTEKVNAAGGTAELSVYDDMCHVWTLFASILPEGAQALDEAGAFVKKHIQA</sequence>
<dbReference type="Proteomes" id="UP001595696">
    <property type="component" value="Unassembled WGS sequence"/>
</dbReference>
<accession>A0ABV8DL77</accession>
<dbReference type="GO" id="GO:0016787">
    <property type="term" value="F:hydrolase activity"/>
    <property type="evidence" value="ECO:0007669"/>
    <property type="project" value="UniProtKB-KW"/>
</dbReference>
<reference evidence="5" key="1">
    <citation type="journal article" date="2019" name="Int. J. Syst. Evol. Microbiol.">
        <title>The Global Catalogue of Microorganisms (GCM) 10K type strain sequencing project: providing services to taxonomists for standard genome sequencing and annotation.</title>
        <authorList>
            <consortium name="The Broad Institute Genomics Platform"/>
            <consortium name="The Broad Institute Genome Sequencing Center for Infectious Disease"/>
            <person name="Wu L."/>
            <person name="Ma J."/>
        </authorList>
    </citation>
    <scope>NUCLEOTIDE SEQUENCE [LARGE SCALE GENOMIC DNA]</scope>
    <source>
        <strain evidence="5">CGMCC 4.7330</strain>
    </source>
</reference>